<name>A0A8X6MFP5_NEPPI</name>
<sequence>MDERTQVDEEFPDELQQGGYNSYEITLFPEFKFQIFSKHGVEFDGFNFMYLEMPIQLWSCSIFRLKGCSFGLTRPLPLDQGSALVETLWRIESLKFRNTDPLVGDIVMGS</sequence>
<evidence type="ECO:0000313" key="1">
    <source>
        <dbReference type="EMBL" id="GFS51979.1"/>
    </source>
</evidence>
<proteinExistence type="predicted"/>
<keyword evidence="2" id="KW-1185">Reference proteome</keyword>
<dbReference type="Proteomes" id="UP000887013">
    <property type="component" value="Unassembled WGS sequence"/>
</dbReference>
<accession>A0A8X6MFP5</accession>
<comment type="caution">
    <text evidence="1">The sequence shown here is derived from an EMBL/GenBank/DDBJ whole genome shotgun (WGS) entry which is preliminary data.</text>
</comment>
<reference evidence="1" key="1">
    <citation type="submission" date="2020-08" db="EMBL/GenBank/DDBJ databases">
        <title>Multicomponent nature underlies the extraordinary mechanical properties of spider dragline silk.</title>
        <authorList>
            <person name="Kono N."/>
            <person name="Nakamura H."/>
            <person name="Mori M."/>
            <person name="Yoshida Y."/>
            <person name="Ohtoshi R."/>
            <person name="Malay A.D."/>
            <person name="Moran D.A.P."/>
            <person name="Tomita M."/>
            <person name="Numata K."/>
            <person name="Arakawa K."/>
        </authorList>
    </citation>
    <scope>NUCLEOTIDE SEQUENCE</scope>
</reference>
<evidence type="ECO:0000313" key="2">
    <source>
        <dbReference type="Proteomes" id="UP000887013"/>
    </source>
</evidence>
<dbReference type="AlphaFoldDB" id="A0A8X6MFP5"/>
<dbReference type="EMBL" id="BMAW01045810">
    <property type="protein sequence ID" value="GFS51979.1"/>
    <property type="molecule type" value="Genomic_DNA"/>
</dbReference>
<organism evidence="1 2">
    <name type="scientific">Nephila pilipes</name>
    <name type="common">Giant wood spider</name>
    <name type="synonym">Nephila maculata</name>
    <dbReference type="NCBI Taxonomy" id="299642"/>
    <lineage>
        <taxon>Eukaryota</taxon>
        <taxon>Metazoa</taxon>
        <taxon>Ecdysozoa</taxon>
        <taxon>Arthropoda</taxon>
        <taxon>Chelicerata</taxon>
        <taxon>Arachnida</taxon>
        <taxon>Araneae</taxon>
        <taxon>Araneomorphae</taxon>
        <taxon>Entelegynae</taxon>
        <taxon>Araneoidea</taxon>
        <taxon>Nephilidae</taxon>
        <taxon>Nephila</taxon>
    </lineage>
</organism>
<gene>
    <name evidence="1" type="ORF">NPIL_497211</name>
</gene>
<protein>
    <submittedName>
        <fullName evidence="1">Uncharacterized protein</fullName>
    </submittedName>
</protein>